<evidence type="ECO:0000313" key="3">
    <source>
        <dbReference type="Proteomes" id="UP000019251"/>
    </source>
</evidence>
<dbReference type="AlphaFoldDB" id="A0A829R3B5"/>
<feature type="domain" description="Carbohydrate kinase FGGY N-terminal" evidence="1">
    <location>
        <begin position="3"/>
        <end position="136"/>
    </location>
</feature>
<dbReference type="EMBL" id="AODG01000021">
    <property type="protein sequence ID" value="EUJ25827.1"/>
    <property type="molecule type" value="Genomic_DNA"/>
</dbReference>
<comment type="caution">
    <text evidence="2">The sequence shown here is derived from an EMBL/GenBank/DDBJ whole genome shotgun (WGS) entry which is preliminary data.</text>
</comment>
<reference evidence="2 3" key="1">
    <citation type="submission" date="2012-12" db="EMBL/GenBank/DDBJ databases">
        <title>Novel taxa of Listeriaceae from agricultural environments in the United States.</title>
        <authorList>
            <person name="den Bakker H.C."/>
            <person name="Allred A."/>
            <person name="Warchocki S."/>
            <person name="Wright E.M."/>
            <person name="Burrell A."/>
            <person name="Nightingale K.K."/>
            <person name="Kephart D."/>
            <person name="Wiedmann M."/>
        </authorList>
    </citation>
    <scope>NUCLEOTIDE SEQUENCE [LARGE SCALE GENOMIC DNA]</scope>
    <source>
        <strain evidence="2 3">FSL F6-1183</strain>
    </source>
</reference>
<dbReference type="Proteomes" id="UP000019251">
    <property type="component" value="Unassembled WGS sequence"/>
</dbReference>
<evidence type="ECO:0000313" key="2">
    <source>
        <dbReference type="EMBL" id="EUJ25827.1"/>
    </source>
</evidence>
<evidence type="ECO:0000259" key="1">
    <source>
        <dbReference type="Pfam" id="PF00370"/>
    </source>
</evidence>
<dbReference type="SUPFAM" id="SSF53067">
    <property type="entry name" value="Actin-like ATPase domain"/>
    <property type="match status" value="1"/>
</dbReference>
<dbReference type="InterPro" id="IPR043129">
    <property type="entry name" value="ATPase_NBD"/>
</dbReference>
<proteinExistence type="predicted"/>
<dbReference type="GO" id="GO:0005975">
    <property type="term" value="P:carbohydrate metabolic process"/>
    <property type="evidence" value="ECO:0007669"/>
    <property type="project" value="InterPro"/>
</dbReference>
<organism evidence="2 3">
    <name type="scientific">Listeria grayi FSL F6-1183</name>
    <dbReference type="NCBI Taxonomy" id="1265827"/>
    <lineage>
        <taxon>Bacteria</taxon>
        <taxon>Bacillati</taxon>
        <taxon>Bacillota</taxon>
        <taxon>Bacilli</taxon>
        <taxon>Bacillales</taxon>
        <taxon>Listeriaceae</taxon>
        <taxon>Listeria</taxon>
    </lineage>
</organism>
<gene>
    <name evidence="2" type="ORF">LMUR_14609</name>
</gene>
<sequence length="178" mass="20513">MEYYVAIDIGASSGRLILGNIEAGKLHLEEIHRFKNGFSCREGHDRWEIDTLIQEILTGLEKVKQRNIDTCIVGIDTWGVDYVLVGEDGEKLTDPISYRDTRTVDKIGELTSSYPKNYIYQKTGIQFLELNTLYQLYVENKKTAQKSREDLIDPRLYRLCADRENGGRNHEFFDNADA</sequence>
<dbReference type="Pfam" id="PF00370">
    <property type="entry name" value="FGGY_N"/>
    <property type="match status" value="1"/>
</dbReference>
<dbReference type="Gene3D" id="3.30.420.40">
    <property type="match status" value="1"/>
</dbReference>
<keyword evidence="2" id="KW-0808">Transferase</keyword>
<dbReference type="GO" id="GO:0016301">
    <property type="term" value="F:kinase activity"/>
    <property type="evidence" value="ECO:0007669"/>
    <property type="project" value="UniProtKB-KW"/>
</dbReference>
<name>A0A829R3B5_LISGR</name>
<protein>
    <submittedName>
        <fullName evidence="2">Rhamnulokinase</fullName>
    </submittedName>
</protein>
<dbReference type="InterPro" id="IPR018484">
    <property type="entry name" value="FGGY_N"/>
</dbReference>
<accession>A0A829R3B5</accession>
<keyword evidence="2" id="KW-0418">Kinase</keyword>